<keyword evidence="2" id="KW-1133">Transmembrane helix</keyword>
<keyword evidence="2" id="KW-0812">Transmembrane</keyword>
<dbReference type="Proteomes" id="UP000186940">
    <property type="component" value="Unassembled WGS sequence"/>
</dbReference>
<evidence type="ECO:0000256" key="2">
    <source>
        <dbReference type="SAM" id="Phobius"/>
    </source>
</evidence>
<keyword evidence="4" id="KW-1185">Reference proteome</keyword>
<keyword evidence="1" id="KW-0175">Coiled coil</keyword>
<dbReference type="PATRIC" id="fig|1838285.3.peg.79"/>
<accession>A0A1F2PAR2</accession>
<feature type="transmembrane region" description="Helical" evidence="2">
    <location>
        <begin position="477"/>
        <end position="502"/>
    </location>
</feature>
<feature type="coiled-coil region" evidence="1">
    <location>
        <begin position="86"/>
        <end position="120"/>
    </location>
</feature>
<evidence type="ECO:0000313" key="4">
    <source>
        <dbReference type="Proteomes" id="UP000186940"/>
    </source>
</evidence>
<dbReference type="AlphaFoldDB" id="A0A1F2PAR2"/>
<organism evidence="3 4">
    <name type="scientific">Candidatus Syntropharchaeum caldarium</name>
    <dbReference type="NCBI Taxonomy" id="1838285"/>
    <lineage>
        <taxon>Archaea</taxon>
        <taxon>Methanobacteriati</taxon>
        <taxon>Methanobacteriota</taxon>
        <taxon>Stenosarchaea group</taxon>
        <taxon>Methanomicrobia</taxon>
        <taxon>Methanosarcinales</taxon>
        <taxon>ANME-2 cluster</taxon>
        <taxon>Candidatus Syntropharchaeum</taxon>
    </lineage>
</organism>
<evidence type="ECO:0000313" key="3">
    <source>
        <dbReference type="EMBL" id="OFV68397.1"/>
    </source>
</evidence>
<comment type="caution">
    <text evidence="3">The sequence shown here is derived from an EMBL/GenBank/DDBJ whole genome shotgun (WGS) entry which is preliminary data.</text>
</comment>
<evidence type="ECO:0000256" key="1">
    <source>
        <dbReference type="SAM" id="Coils"/>
    </source>
</evidence>
<reference evidence="3" key="1">
    <citation type="submission" date="2016-05" db="EMBL/GenBank/DDBJ databases">
        <title>Microbial consortia oxidize butane by reversing methanogenesis.</title>
        <authorList>
            <person name="Laso-Perez R."/>
            <person name="Richter M."/>
            <person name="Wegener G."/>
            <person name="Musat F."/>
        </authorList>
    </citation>
    <scope>NUCLEOTIDE SEQUENCE [LARGE SCALE GENOMIC DNA]</scope>
    <source>
        <strain evidence="3">BOX2</strain>
    </source>
</reference>
<gene>
    <name evidence="3" type="ORF">SCAL_000073</name>
</gene>
<keyword evidence="2" id="KW-0472">Membrane</keyword>
<proteinExistence type="predicted"/>
<protein>
    <submittedName>
        <fullName evidence="3">Uncharacterized protein</fullName>
    </submittedName>
</protein>
<dbReference type="EMBL" id="LYOS01000001">
    <property type="protein sequence ID" value="OFV68397.1"/>
    <property type="molecule type" value="Genomic_DNA"/>
</dbReference>
<sequence length="505" mass="56724">MKWWEWGLTVVTGGAYAAGKALYNGYKKVTGIADDVENATEQIGLTIAKIGDTVVTLGDGLDSLIEEIEDLLVIERLTARDESDLWDEEKERLNDLIEERKSLKSEIAKLREEIKTETGVNIPDFYGAPLHRWIIENVVTGPMSWIFGGSNTIWRDLGESGRDKAFKILGINSSLIKIDKEIHEILYNEPGVLPTTIYNVKEVIERFNTIEQPKIEDILDSVDDNLVESQEILEQIKKLFVTKKLVPIDIATLPELEVERLRMLEGEYKLLESAMKKDLEVAKQFMDLKLETQPATLNLPVAKSMPAGEMKPMDADLSSGMRKNFNVSMVKDPGILKRDILDDAGPKIFKASRQPDSVKMATGLINSINSKYHAYNSGYSIQKAIITKNERDIAKIKLKIDKIKYKVVEEPGVIPKTLANFEDILKRFNTEEQPRIEAILDSVNDNLRESRDLINKANTTFEKVSDFAGNHNLLVKMALGVVGGAVVLTLILIPIALIRLIIFGF</sequence>
<name>A0A1F2PAR2_9EURY</name>